<gene>
    <name evidence="1" type="ORF">ABG768_008773</name>
</gene>
<dbReference type="EMBL" id="JAWDJR010000016">
    <property type="protein sequence ID" value="KAK9960943.1"/>
    <property type="molecule type" value="Genomic_DNA"/>
</dbReference>
<evidence type="ECO:0000313" key="2">
    <source>
        <dbReference type="Proteomes" id="UP001479290"/>
    </source>
</evidence>
<evidence type="ECO:0000313" key="1">
    <source>
        <dbReference type="EMBL" id="KAK9960943.1"/>
    </source>
</evidence>
<protein>
    <submittedName>
        <fullName evidence="1">Uncharacterized protein</fullName>
    </submittedName>
</protein>
<dbReference type="AlphaFoldDB" id="A0AAW1ZJ91"/>
<sequence>MEVFCVSPEDCAPGEGLRCMGEKVISLAPNEGAVLFMKAPFQAHLTSEAPRESSRTLEV</sequence>
<keyword evidence="2" id="KW-1185">Reference proteome</keyword>
<reference evidence="1 2" key="1">
    <citation type="submission" date="2024-05" db="EMBL/GenBank/DDBJ databases">
        <title>A high-quality chromosomal-level genome assembly of Topmouth culter (Culter alburnus).</title>
        <authorList>
            <person name="Zhao H."/>
        </authorList>
    </citation>
    <scope>NUCLEOTIDE SEQUENCE [LARGE SCALE GENOMIC DNA]</scope>
    <source>
        <strain evidence="1">CATC2023</strain>
        <tissue evidence="1">Muscle</tissue>
    </source>
</reference>
<proteinExistence type="predicted"/>
<accession>A0AAW1ZJ91</accession>
<name>A0AAW1ZJ91_CULAL</name>
<feature type="non-terminal residue" evidence="1">
    <location>
        <position position="59"/>
    </location>
</feature>
<organism evidence="1 2">
    <name type="scientific">Culter alburnus</name>
    <name type="common">Topmouth culter</name>
    <dbReference type="NCBI Taxonomy" id="194366"/>
    <lineage>
        <taxon>Eukaryota</taxon>
        <taxon>Metazoa</taxon>
        <taxon>Chordata</taxon>
        <taxon>Craniata</taxon>
        <taxon>Vertebrata</taxon>
        <taxon>Euteleostomi</taxon>
        <taxon>Actinopterygii</taxon>
        <taxon>Neopterygii</taxon>
        <taxon>Teleostei</taxon>
        <taxon>Ostariophysi</taxon>
        <taxon>Cypriniformes</taxon>
        <taxon>Xenocyprididae</taxon>
        <taxon>Xenocypridinae</taxon>
        <taxon>Culter</taxon>
    </lineage>
</organism>
<dbReference type="Proteomes" id="UP001479290">
    <property type="component" value="Unassembled WGS sequence"/>
</dbReference>
<comment type="caution">
    <text evidence="1">The sequence shown here is derived from an EMBL/GenBank/DDBJ whole genome shotgun (WGS) entry which is preliminary data.</text>
</comment>